<dbReference type="KEGG" id="vfm:VFMJ11_B0194"/>
<reference evidence="2 3" key="2">
    <citation type="journal article" date="2009" name="Nature">
        <title>A single regulatory gene is sufficient to alter bacterial host range.</title>
        <authorList>
            <person name="Mandel M.J."/>
            <person name="Wollenberg M.S."/>
            <person name="Stabb E.V."/>
            <person name="Visick K.L."/>
            <person name="Ruby E.G."/>
        </authorList>
    </citation>
    <scope>NUCLEOTIDE SEQUENCE [LARGE SCALE GENOMIC DNA]</scope>
    <source>
        <strain evidence="2 3">MJ11</strain>
        <plasmid evidence="3">Plasmid pMJ100</plasmid>
    </source>
</reference>
<dbReference type="RefSeq" id="WP_012534584.1">
    <property type="nucleotide sequence ID" value="NC_011185.1"/>
</dbReference>
<evidence type="ECO:0000313" key="3">
    <source>
        <dbReference type="Proteomes" id="UP000001857"/>
    </source>
</evidence>
<feature type="chain" id="PRO_5002832927" description="Secreted protein" evidence="1">
    <location>
        <begin position="22"/>
        <end position="243"/>
    </location>
</feature>
<dbReference type="EMBL" id="CP001134">
    <property type="protein sequence ID" value="ACH64801.1"/>
    <property type="molecule type" value="Genomic_DNA"/>
</dbReference>
<sequence>MKRTTIAYVIAATLTSSVVLAELVSPPNRQVDDVIRVPVDTIDHDGMESKRDDIIVVIRQIGDHDDSVGTRDKTGGIDTDFVAAPDPNDGPSNELPPVNCSHPSYASLCDDVKDSIGTGETGPEQNVWKVIFTGNNSNSASYTLEGTPKRIRINGSGTGESWFGENINRTLRKSAGGSDNYCTGKVRTAQCTWSFGPTGAKGCYHSVTGINAYYYGGANGGSCQSSKETATVNMKFRKIEVMY</sequence>
<evidence type="ECO:0008006" key="4">
    <source>
        <dbReference type="Google" id="ProtNLM"/>
    </source>
</evidence>
<geneLocation type="plasmid" evidence="2 3">
    <name>pMJ100</name>
</geneLocation>
<keyword evidence="2" id="KW-0614">Plasmid</keyword>
<dbReference type="Proteomes" id="UP000001857">
    <property type="component" value="Plasmid pMJ100"/>
</dbReference>
<name>B5EWD7_ALIFM</name>
<keyword evidence="1" id="KW-0732">Signal</keyword>
<organism evidence="2 3">
    <name type="scientific">Aliivibrio fischeri (strain MJ11)</name>
    <name type="common">Vibrio fischeri</name>
    <dbReference type="NCBI Taxonomy" id="388396"/>
    <lineage>
        <taxon>Bacteria</taxon>
        <taxon>Pseudomonadati</taxon>
        <taxon>Pseudomonadota</taxon>
        <taxon>Gammaproteobacteria</taxon>
        <taxon>Vibrionales</taxon>
        <taxon>Vibrionaceae</taxon>
        <taxon>Aliivibrio</taxon>
    </lineage>
</organism>
<evidence type="ECO:0000313" key="2">
    <source>
        <dbReference type="EMBL" id="ACH64801.1"/>
    </source>
</evidence>
<dbReference type="AlphaFoldDB" id="B5EWD7"/>
<accession>B5EWD7</accession>
<evidence type="ECO:0000256" key="1">
    <source>
        <dbReference type="SAM" id="SignalP"/>
    </source>
</evidence>
<feature type="signal peptide" evidence="1">
    <location>
        <begin position="1"/>
        <end position="21"/>
    </location>
</feature>
<protein>
    <recommendedName>
        <fullName evidence="4">Secreted protein</fullName>
    </recommendedName>
</protein>
<gene>
    <name evidence="2" type="ordered locus">VFMJ11_B0194</name>
</gene>
<dbReference type="HOGENOM" id="CLU_1142212_0_0_6"/>
<proteinExistence type="predicted"/>
<reference evidence="3" key="1">
    <citation type="submission" date="2008-08" db="EMBL/GenBank/DDBJ databases">
        <title>Complete sequence of Vibrio fischeri strain MJ11.</title>
        <authorList>
            <person name="Mandel M.J."/>
            <person name="Stabb E.V."/>
            <person name="Ruby E.G."/>
            <person name="Ferriera S."/>
            <person name="Johnson J."/>
            <person name="Kravitz S."/>
            <person name="Beeson K."/>
            <person name="Sutton G."/>
            <person name="Rogers Y.-H."/>
            <person name="Friedman R."/>
            <person name="Frazier M."/>
            <person name="Venter J.C."/>
        </authorList>
    </citation>
    <scope>NUCLEOTIDE SEQUENCE [LARGE SCALE GENOMIC DNA]</scope>
    <source>
        <strain evidence="3">MJ11</strain>
        <plasmid evidence="3">Plasmid pMJ100</plasmid>
    </source>
</reference>